<dbReference type="RefSeq" id="WP_263052589.1">
    <property type="nucleotide sequence ID" value="NZ_CP106735.1"/>
</dbReference>
<evidence type="ECO:0000313" key="2">
    <source>
        <dbReference type="EMBL" id="UXX80860.1"/>
    </source>
</evidence>
<gene>
    <name evidence="2" type="ORF">N7E81_07075</name>
</gene>
<sequence length="251" mass="29214">MYSILPISLSSSPTKWLISLIIALAFSTLTQAQSNNDIEGASSQQIWIDLSPHFKLGEQTKYIGDFGFRKIVDDDSWARIFLRPAVRHQLNEILSIQADIGVSYDWSKNNIDYLIVTPRQGIKLDWPSFVRFSFSHLIRIEERFSYQTSDWSHTLNLRIRYKLDGTFDFKLRKTGNFWFLPFYAEVFLGGDDDTHKFLKNRVRSGVGLGYDPANTWQYIFLANWQNSISSDEYQQISDIIYQLKIKKTIGN</sequence>
<keyword evidence="1" id="KW-0732">Signal</keyword>
<evidence type="ECO:0000256" key="1">
    <source>
        <dbReference type="SAM" id="SignalP"/>
    </source>
</evidence>
<reference evidence="2" key="1">
    <citation type="submission" date="2022-10" db="EMBL/GenBank/DDBJ databases">
        <title>Comparative genomics and taxonomic characterization of three novel marine species of genus Reichenbachiella exhibiting antioxidant and polysaccharide degradation activities.</title>
        <authorList>
            <person name="Muhammad N."/>
            <person name="Lee Y.-J."/>
            <person name="Ko J."/>
            <person name="Kim S.-G."/>
        </authorList>
    </citation>
    <scope>NUCLEOTIDE SEQUENCE</scope>
    <source>
        <strain evidence="2">Wsw4-B4</strain>
    </source>
</reference>
<organism evidence="2 3">
    <name type="scientific">Reichenbachiella carrageenanivorans</name>
    <dbReference type="NCBI Taxonomy" id="2979869"/>
    <lineage>
        <taxon>Bacteria</taxon>
        <taxon>Pseudomonadati</taxon>
        <taxon>Bacteroidota</taxon>
        <taxon>Cytophagia</taxon>
        <taxon>Cytophagales</taxon>
        <taxon>Reichenbachiellaceae</taxon>
        <taxon>Reichenbachiella</taxon>
    </lineage>
</organism>
<evidence type="ECO:0000313" key="3">
    <source>
        <dbReference type="Proteomes" id="UP001062165"/>
    </source>
</evidence>
<accession>A0ABY6D403</accession>
<dbReference type="Pfam" id="PF10677">
    <property type="entry name" value="DUF2490"/>
    <property type="match status" value="1"/>
</dbReference>
<dbReference type="InterPro" id="IPR019619">
    <property type="entry name" value="DUF2490"/>
</dbReference>
<dbReference type="Proteomes" id="UP001062165">
    <property type="component" value="Chromosome"/>
</dbReference>
<name>A0ABY6D403_9BACT</name>
<feature type="chain" id="PRO_5045622352" evidence="1">
    <location>
        <begin position="33"/>
        <end position="251"/>
    </location>
</feature>
<feature type="signal peptide" evidence="1">
    <location>
        <begin position="1"/>
        <end position="32"/>
    </location>
</feature>
<dbReference type="EMBL" id="CP106735">
    <property type="protein sequence ID" value="UXX80860.1"/>
    <property type="molecule type" value="Genomic_DNA"/>
</dbReference>
<proteinExistence type="predicted"/>
<protein>
    <submittedName>
        <fullName evidence="2">DUF2490 domain-containing protein</fullName>
    </submittedName>
</protein>
<keyword evidence="3" id="KW-1185">Reference proteome</keyword>